<protein>
    <submittedName>
        <fullName evidence="7">(diamondback moth) hypothetical protein</fullName>
    </submittedName>
</protein>
<dbReference type="Gene3D" id="1.10.10.60">
    <property type="entry name" value="Homeodomain-like"/>
    <property type="match status" value="1"/>
</dbReference>
<sequence length="611" mass="68531">MPRDYKRTTDRQSWSQKHMEEAIKAVKENKMGWLLASKTYGVPQATLRRHALGLNKTLTPNTKGLGRFKITFPPEIERQLVAHLKLLETRLFGLTRTEVQELAFQLAQKNGFPHTFNAVKQRAGQEWLAGFLRRNKDISVRKPEPTSAARAQAFNRPQVTKFFNAYEELIVTQKFPPNRIYNVDESALSTVQRPQKILATTGRKQVGCLTSAERGSHLTVVCCMNAAGTYVPPCMIFPRKNMKNELLDEAPTGTIGIAQETGWMNADIFVKWLRHFQSYAKASVDEKVLLVVDGHASHKGIDCLSYAKENGIVILCLPPHCTHRMQPLDVCFYGPLKTYFNQEITKWLKAHPGRVVTHLQIAGLFNKAYGKTATVENACQGFKSTGLWPVDADIFPGHLFEPAETTNIPLTTEAIPDAQTLTTHDSEPQQTTTARSTSPKPRSRSTITLEEEVHVLATQSNQISSIAKSPSPQPGPSGLSVSLETLRPIPRGKFVSGQGKRKPKSRETCLLLTSTPNMDEIKDRQSNKNPTEKRKRKVTKVLFDDDSDEEVFAVECTEDEEDCPCIYCNDLFSRSKPGEGWLRCMLCSRWAHASCADLPKSTKKFVCELCV</sequence>
<dbReference type="GO" id="GO:0008270">
    <property type="term" value="F:zinc ion binding"/>
    <property type="evidence" value="ECO:0007669"/>
    <property type="project" value="UniProtKB-KW"/>
</dbReference>
<feature type="region of interest" description="Disordered" evidence="5">
    <location>
        <begin position="420"/>
        <end position="448"/>
    </location>
</feature>
<dbReference type="Proteomes" id="UP000653454">
    <property type="component" value="Unassembled WGS sequence"/>
</dbReference>
<comment type="caution">
    <text evidence="7">The sequence shown here is derived from an EMBL/GenBank/DDBJ whole genome shotgun (WGS) entry which is preliminary data.</text>
</comment>
<organism evidence="7 8">
    <name type="scientific">Plutella xylostella</name>
    <name type="common">Diamondback moth</name>
    <name type="synonym">Plutella maculipennis</name>
    <dbReference type="NCBI Taxonomy" id="51655"/>
    <lineage>
        <taxon>Eukaryota</taxon>
        <taxon>Metazoa</taxon>
        <taxon>Ecdysozoa</taxon>
        <taxon>Arthropoda</taxon>
        <taxon>Hexapoda</taxon>
        <taxon>Insecta</taxon>
        <taxon>Pterygota</taxon>
        <taxon>Neoptera</taxon>
        <taxon>Endopterygota</taxon>
        <taxon>Lepidoptera</taxon>
        <taxon>Glossata</taxon>
        <taxon>Ditrysia</taxon>
        <taxon>Yponomeutoidea</taxon>
        <taxon>Plutellidae</taxon>
        <taxon>Plutella</taxon>
    </lineage>
</organism>
<feature type="domain" description="Zinc finger PHD-type" evidence="6">
    <location>
        <begin position="564"/>
        <end position="611"/>
    </location>
</feature>
<keyword evidence="8" id="KW-1185">Reference proteome</keyword>
<dbReference type="GO" id="GO:0005634">
    <property type="term" value="C:nucleus"/>
    <property type="evidence" value="ECO:0007669"/>
    <property type="project" value="UniProtKB-SubCell"/>
</dbReference>
<dbReference type="InterPro" id="IPR004875">
    <property type="entry name" value="DDE_SF_endonuclease_dom"/>
</dbReference>
<evidence type="ECO:0000256" key="1">
    <source>
        <dbReference type="ARBA" id="ARBA00004123"/>
    </source>
</evidence>
<keyword evidence="3" id="KW-0863">Zinc-finger</keyword>
<dbReference type="EMBL" id="CAJHNJ030000023">
    <property type="protein sequence ID" value="CAG9120355.1"/>
    <property type="molecule type" value="Genomic_DNA"/>
</dbReference>
<evidence type="ECO:0000259" key="6">
    <source>
        <dbReference type="SMART" id="SM00249"/>
    </source>
</evidence>
<evidence type="ECO:0000313" key="7">
    <source>
        <dbReference type="EMBL" id="CAG9120355.1"/>
    </source>
</evidence>
<dbReference type="SUPFAM" id="SSF57903">
    <property type="entry name" value="FYVE/PHD zinc finger"/>
    <property type="match status" value="1"/>
</dbReference>
<dbReference type="PANTHER" id="PTHR19303:SF71">
    <property type="entry name" value="ZINC FINGER PHD-TYPE DOMAIN-CONTAINING PROTEIN"/>
    <property type="match status" value="1"/>
</dbReference>
<comment type="subcellular location">
    <subcellularLocation>
        <location evidence="1">Nucleus</location>
    </subcellularLocation>
</comment>
<dbReference type="PANTHER" id="PTHR19303">
    <property type="entry name" value="TRANSPOSON"/>
    <property type="match status" value="1"/>
</dbReference>
<accession>A0A8S4EYA2</accession>
<dbReference type="GO" id="GO:0003677">
    <property type="term" value="F:DNA binding"/>
    <property type="evidence" value="ECO:0007669"/>
    <property type="project" value="TreeGrafter"/>
</dbReference>
<evidence type="ECO:0000256" key="2">
    <source>
        <dbReference type="ARBA" id="ARBA00022723"/>
    </source>
</evidence>
<dbReference type="AlphaFoldDB" id="A0A8S4EYA2"/>
<dbReference type="InterPro" id="IPR011011">
    <property type="entry name" value="Znf_FYVE_PHD"/>
</dbReference>
<keyword evidence="4" id="KW-0862">Zinc</keyword>
<feature type="compositionally biased region" description="Low complexity" evidence="5">
    <location>
        <begin position="431"/>
        <end position="448"/>
    </location>
</feature>
<feature type="region of interest" description="Disordered" evidence="5">
    <location>
        <begin position="460"/>
        <end position="485"/>
    </location>
</feature>
<evidence type="ECO:0000256" key="5">
    <source>
        <dbReference type="SAM" id="MobiDB-lite"/>
    </source>
</evidence>
<evidence type="ECO:0000256" key="3">
    <source>
        <dbReference type="ARBA" id="ARBA00022771"/>
    </source>
</evidence>
<evidence type="ECO:0000256" key="4">
    <source>
        <dbReference type="ARBA" id="ARBA00022833"/>
    </source>
</evidence>
<dbReference type="Pfam" id="PF03184">
    <property type="entry name" value="DDE_1"/>
    <property type="match status" value="1"/>
</dbReference>
<dbReference type="SMART" id="SM00249">
    <property type="entry name" value="PHD"/>
    <property type="match status" value="1"/>
</dbReference>
<dbReference type="Gene3D" id="3.30.420.10">
    <property type="entry name" value="Ribonuclease H-like superfamily/Ribonuclease H"/>
    <property type="match status" value="1"/>
</dbReference>
<gene>
    <name evidence="7" type="ORF">PLXY2_LOCUS7079</name>
</gene>
<dbReference type="InterPro" id="IPR009057">
    <property type="entry name" value="Homeodomain-like_sf"/>
</dbReference>
<dbReference type="InterPro" id="IPR001965">
    <property type="entry name" value="Znf_PHD"/>
</dbReference>
<dbReference type="InterPro" id="IPR036397">
    <property type="entry name" value="RNaseH_sf"/>
</dbReference>
<proteinExistence type="predicted"/>
<dbReference type="InterPro" id="IPR050863">
    <property type="entry name" value="CenT-Element_Derived"/>
</dbReference>
<name>A0A8S4EYA2_PLUXY</name>
<evidence type="ECO:0000313" key="8">
    <source>
        <dbReference type="Proteomes" id="UP000653454"/>
    </source>
</evidence>
<keyword evidence="2" id="KW-0479">Metal-binding</keyword>
<dbReference type="SUPFAM" id="SSF46689">
    <property type="entry name" value="Homeodomain-like"/>
    <property type="match status" value="1"/>
</dbReference>
<reference evidence="7" key="1">
    <citation type="submission" date="2020-11" db="EMBL/GenBank/DDBJ databases">
        <authorList>
            <person name="Whiteford S."/>
        </authorList>
    </citation>
    <scope>NUCLEOTIDE SEQUENCE</scope>
</reference>